<dbReference type="AlphaFoldDB" id="A0A2I2FFM7"/>
<reference evidence="2 3" key="1">
    <citation type="submission" date="2017-12" db="EMBL/GenBank/DDBJ databases">
        <authorList>
            <consortium name="DOE Joint Genome Institute"/>
            <person name="Haridas S."/>
            <person name="Kjaerbolling I."/>
            <person name="Vesth T.C."/>
            <person name="Frisvad J.C."/>
            <person name="Nybo J.L."/>
            <person name="Theobald S."/>
            <person name="Kuo A."/>
            <person name="Bowyer P."/>
            <person name="Matsuda Y."/>
            <person name="Mondo S."/>
            <person name="Lyhne E.K."/>
            <person name="Kogle M.E."/>
            <person name="Clum A."/>
            <person name="Lipzen A."/>
            <person name="Salamov A."/>
            <person name="Ngan C.Y."/>
            <person name="Daum C."/>
            <person name="Chiniquy J."/>
            <person name="Barry K."/>
            <person name="LaButti K."/>
            <person name="Simmons B.A."/>
            <person name="Magnuson J.K."/>
            <person name="Mortensen U.H."/>
            <person name="Larsen T.O."/>
            <person name="Grigoriev I.V."/>
            <person name="Baker S.E."/>
            <person name="Andersen M.R."/>
            <person name="Nordberg H.P."/>
            <person name="Cantor M.N."/>
            <person name="Hua S.X."/>
        </authorList>
    </citation>
    <scope>NUCLEOTIDE SEQUENCE [LARGE SCALE GENOMIC DNA]</scope>
    <source>
        <strain evidence="2 3">CBS 102.13</strain>
    </source>
</reference>
<accession>A0A2I2FFM7</accession>
<proteinExistence type="predicted"/>
<evidence type="ECO:0000313" key="2">
    <source>
        <dbReference type="EMBL" id="PLB39415.1"/>
    </source>
</evidence>
<feature type="region of interest" description="Disordered" evidence="1">
    <location>
        <begin position="197"/>
        <end position="233"/>
    </location>
</feature>
<evidence type="ECO:0000256" key="1">
    <source>
        <dbReference type="SAM" id="MobiDB-lite"/>
    </source>
</evidence>
<feature type="compositionally biased region" description="Low complexity" evidence="1">
    <location>
        <begin position="258"/>
        <end position="278"/>
    </location>
</feature>
<dbReference type="RefSeq" id="XP_024673427.1">
    <property type="nucleotide sequence ID" value="XM_024816311.1"/>
</dbReference>
<feature type="compositionally biased region" description="Basic and acidic residues" evidence="1">
    <location>
        <begin position="346"/>
        <end position="359"/>
    </location>
</feature>
<name>A0A2I2FFM7_ASPCN</name>
<dbReference type="EMBL" id="KZ559129">
    <property type="protein sequence ID" value="PLB39415.1"/>
    <property type="molecule type" value="Genomic_DNA"/>
</dbReference>
<feature type="region of interest" description="Disordered" evidence="1">
    <location>
        <begin position="251"/>
        <end position="457"/>
    </location>
</feature>
<dbReference type="OrthoDB" id="4185962at2759"/>
<dbReference type="Proteomes" id="UP000234585">
    <property type="component" value="Unassembled WGS sequence"/>
</dbReference>
<protein>
    <submittedName>
        <fullName evidence="2">Uncharacterized protein</fullName>
    </submittedName>
</protein>
<gene>
    <name evidence="2" type="ORF">BDW47DRAFT_12481</name>
</gene>
<dbReference type="GeneID" id="36523471"/>
<organism evidence="2 3">
    <name type="scientific">Aspergillus candidus</name>
    <dbReference type="NCBI Taxonomy" id="41067"/>
    <lineage>
        <taxon>Eukaryota</taxon>
        <taxon>Fungi</taxon>
        <taxon>Dikarya</taxon>
        <taxon>Ascomycota</taxon>
        <taxon>Pezizomycotina</taxon>
        <taxon>Eurotiomycetes</taxon>
        <taxon>Eurotiomycetidae</taxon>
        <taxon>Eurotiales</taxon>
        <taxon>Aspergillaceae</taxon>
        <taxon>Aspergillus</taxon>
        <taxon>Aspergillus subgen. Circumdati</taxon>
    </lineage>
</organism>
<keyword evidence="3" id="KW-1185">Reference proteome</keyword>
<evidence type="ECO:0000313" key="3">
    <source>
        <dbReference type="Proteomes" id="UP000234585"/>
    </source>
</evidence>
<feature type="region of interest" description="Disordered" evidence="1">
    <location>
        <begin position="470"/>
        <end position="506"/>
    </location>
</feature>
<feature type="region of interest" description="Disordered" evidence="1">
    <location>
        <begin position="105"/>
        <end position="148"/>
    </location>
</feature>
<sequence>MVVDEQECGGVTKWRTLSSRSWSSKRLRIARAPSPAPVWEESAHYPVFDPQDPRHNPAGPRSSWMNDNYYLFQTPSPQDSVRWMQSLPRRSIQKARLGLGALRSGMQRRTSRLGERSDTQVPPTWRAGPIPASLDLRGGSFPSSVSDASTEEDYEFGSRLHRTSCNYSSSSSRGDIERYMMSIRASISPPEIFVSPRSTMDRMDPSDLCLDGCGGDGPSANTDEVRSVATGGPGASFVESRAGSSRFYANGAASRPAGSNSVSLISPSGSPSGSSPPSMTAHVDNHVPESESPLHHDISSPETTQEVGDEPEQSEPISDTACVPRPSDSHGNDAGMPTDAVIFLDQPRDESPEAAKPEYESEQAEPVDTSPENLGESQPLDVQVQSSSSHVEPDGLNEDNDSPVDQADFSEYSHFFGEQAQEYLGQDVPAEMDSRRNSSLHPPVIASNENEDKLSTRSIQSLRDEYFYVDGKSGGLHPDRGQSPTKAERRLRSDGSLYSGPGLDRSLSARTQDVPEIIGPGRPPTIDLLLYHGDRDGSDSSDEYIAATYPIWQRYYFS</sequence>
<feature type="compositionally biased region" description="Basic and acidic residues" evidence="1">
    <location>
        <begin position="283"/>
        <end position="299"/>
    </location>
</feature>